<evidence type="ECO:0000259" key="2">
    <source>
        <dbReference type="Pfam" id="PF00535"/>
    </source>
</evidence>
<evidence type="ECO:0000313" key="3">
    <source>
        <dbReference type="EMBL" id="QAZ69575.1"/>
    </source>
</evidence>
<keyword evidence="1" id="KW-0812">Transmembrane</keyword>
<feature type="domain" description="Glycosyltransferase 2-like" evidence="2">
    <location>
        <begin position="9"/>
        <end position="65"/>
    </location>
</feature>
<feature type="transmembrane region" description="Helical" evidence="1">
    <location>
        <begin position="288"/>
        <end position="306"/>
    </location>
</feature>
<dbReference type="InterPro" id="IPR001173">
    <property type="entry name" value="Glyco_trans_2-like"/>
</dbReference>
<dbReference type="EMBL" id="CP026539">
    <property type="protein sequence ID" value="QAZ69575.1"/>
    <property type="molecule type" value="Genomic_DNA"/>
</dbReference>
<keyword evidence="3" id="KW-0614">Plasmid</keyword>
<dbReference type="Pfam" id="PF00535">
    <property type="entry name" value="Glycos_transf_2"/>
    <property type="match status" value="2"/>
</dbReference>
<geneLocation type="plasmid" evidence="4">
    <name>pdcar1</name>
</geneLocation>
<protein>
    <submittedName>
        <fullName evidence="3">Glycosyltransferase family 2 protein</fullName>
    </submittedName>
</protein>
<dbReference type="AlphaFoldDB" id="A0A4P6HQZ3"/>
<keyword evidence="1" id="KW-0472">Membrane</keyword>
<reference evidence="3 4" key="1">
    <citation type="submission" date="2018-02" db="EMBL/GenBank/DDBJ databases">
        <title>Genome sequence of Desulfovibrio carbinolicus DSM 3852.</title>
        <authorList>
            <person name="Wilbanks E."/>
            <person name="Skennerton C.T."/>
            <person name="Orphan V.J."/>
        </authorList>
    </citation>
    <scope>NUCLEOTIDE SEQUENCE [LARGE SCALE GENOMIC DNA]</scope>
    <source>
        <strain evidence="3 4">DSM 3852</strain>
        <plasmid evidence="4">pdcar1</plasmid>
    </source>
</reference>
<sequence>MLHGKTVAVVIPAYQEAQQILKVVRALPAFVDKIVVVDDCSSDGTSEVVLRFMEQHPETSVLPMAVKSRKTPSTAEAEAKMIPADVLSPDPLRDRIILLRNVQNGGVGAAVARGYLWCREHRIACAAVMNGDAQMDPEELESICGPVVDDGVDYVKGNRLIHRSAWLVIPKVRYIGNSILSLLTKIASGYWRISDTQTGYTAISLKAMDALRLEDIYKSYGMPNDMLVKLNIAYCTIREIEITPLYNVGEQSKMNIMRVIPRISALLVKSFFKRLYIKYFFRDFHPLFILYHLSFFLLLVDIPVLLELCSRTVNGGPYPISLLALLAVLSISGFQSLIFAMWMDILDNERLYK</sequence>
<keyword evidence="4" id="KW-1185">Reference proteome</keyword>
<evidence type="ECO:0000313" key="4">
    <source>
        <dbReference type="Proteomes" id="UP000293296"/>
    </source>
</evidence>
<dbReference type="CDD" id="cd04179">
    <property type="entry name" value="DPM_DPG-synthase_like"/>
    <property type="match status" value="1"/>
</dbReference>
<proteinExistence type="predicted"/>
<evidence type="ECO:0000256" key="1">
    <source>
        <dbReference type="SAM" id="Phobius"/>
    </source>
</evidence>
<name>A0A4P6HQZ3_9BACT</name>
<dbReference type="KEGG" id="dcb:C3Y92_20005"/>
<dbReference type="RefSeq" id="WP_129355992.1">
    <property type="nucleotide sequence ID" value="NZ_CP026539.1"/>
</dbReference>
<organism evidence="3 4">
    <name type="scientific">Solidesulfovibrio carbinolicus</name>
    <dbReference type="NCBI Taxonomy" id="296842"/>
    <lineage>
        <taxon>Bacteria</taxon>
        <taxon>Pseudomonadati</taxon>
        <taxon>Thermodesulfobacteriota</taxon>
        <taxon>Desulfovibrionia</taxon>
        <taxon>Desulfovibrionales</taxon>
        <taxon>Desulfovibrionaceae</taxon>
        <taxon>Solidesulfovibrio</taxon>
    </lineage>
</organism>
<dbReference type="SUPFAM" id="SSF53448">
    <property type="entry name" value="Nucleotide-diphospho-sugar transferases"/>
    <property type="match status" value="1"/>
</dbReference>
<dbReference type="Proteomes" id="UP000293296">
    <property type="component" value="Plasmid pDCAR1"/>
</dbReference>
<feature type="transmembrane region" description="Helical" evidence="1">
    <location>
        <begin position="318"/>
        <end position="343"/>
    </location>
</feature>
<keyword evidence="3" id="KW-0808">Transferase</keyword>
<dbReference type="OrthoDB" id="9810303at2"/>
<dbReference type="GO" id="GO:0016740">
    <property type="term" value="F:transferase activity"/>
    <property type="evidence" value="ECO:0007669"/>
    <property type="project" value="UniProtKB-KW"/>
</dbReference>
<dbReference type="GO" id="GO:0006487">
    <property type="term" value="P:protein N-linked glycosylation"/>
    <property type="evidence" value="ECO:0007669"/>
    <property type="project" value="TreeGrafter"/>
</dbReference>
<dbReference type="PANTHER" id="PTHR10859">
    <property type="entry name" value="GLYCOSYL TRANSFERASE"/>
    <property type="match status" value="1"/>
</dbReference>
<gene>
    <name evidence="3" type="ORF">C3Y92_20005</name>
</gene>
<dbReference type="Gene3D" id="3.90.550.10">
    <property type="entry name" value="Spore Coat Polysaccharide Biosynthesis Protein SpsA, Chain A"/>
    <property type="match status" value="1"/>
</dbReference>
<feature type="domain" description="Glycosyltransferase 2-like" evidence="2">
    <location>
        <begin position="92"/>
        <end position="208"/>
    </location>
</feature>
<dbReference type="PANTHER" id="PTHR10859:SF105">
    <property type="entry name" value="DOLICHYL-PHOSPHATE BETA-D-MANNOSYLTRANSFERASE"/>
    <property type="match status" value="1"/>
</dbReference>
<dbReference type="InterPro" id="IPR029044">
    <property type="entry name" value="Nucleotide-diphossugar_trans"/>
</dbReference>
<keyword evidence="1" id="KW-1133">Transmembrane helix</keyword>
<accession>A0A4P6HQZ3</accession>